<proteinExistence type="predicted"/>
<reference evidence="1" key="2">
    <citation type="submission" date="2021-08" db="EMBL/GenBank/DDBJ databases">
        <authorList>
            <person name="Gostincar C."/>
            <person name="Sun X."/>
            <person name="Song Z."/>
            <person name="Gunde-Cimerman N."/>
        </authorList>
    </citation>
    <scope>NUCLEOTIDE SEQUENCE</scope>
    <source>
        <strain evidence="1">EXF-8016</strain>
    </source>
</reference>
<evidence type="ECO:0000313" key="1">
    <source>
        <dbReference type="EMBL" id="KAH0237767.1"/>
    </source>
</evidence>
<sequence>LKPLSSSNNIPAWQVQNQALAAGHMLARGHMVELESPKWAQEMGRHVVAVRSMQHRTTLPRRTLREAVTYPCAASIGDDDSSQV</sequence>
<gene>
    <name evidence="1" type="ORF">KCV03_g390</name>
</gene>
<dbReference type="EMBL" id="JAHFYH010000001">
    <property type="protein sequence ID" value="KAH0237767.1"/>
    <property type="molecule type" value="Genomic_DNA"/>
</dbReference>
<name>A0A9P8GPP2_AURME</name>
<organism evidence="1 2">
    <name type="scientific">Aureobasidium melanogenum</name>
    <name type="common">Aureobasidium pullulans var. melanogenum</name>
    <dbReference type="NCBI Taxonomy" id="46634"/>
    <lineage>
        <taxon>Eukaryota</taxon>
        <taxon>Fungi</taxon>
        <taxon>Dikarya</taxon>
        <taxon>Ascomycota</taxon>
        <taxon>Pezizomycotina</taxon>
        <taxon>Dothideomycetes</taxon>
        <taxon>Dothideomycetidae</taxon>
        <taxon>Dothideales</taxon>
        <taxon>Saccotheciaceae</taxon>
        <taxon>Aureobasidium</taxon>
    </lineage>
</organism>
<evidence type="ECO:0000313" key="2">
    <source>
        <dbReference type="Proteomes" id="UP000767238"/>
    </source>
</evidence>
<protein>
    <submittedName>
        <fullName evidence="1">Uncharacterized protein</fullName>
    </submittedName>
</protein>
<reference evidence="1" key="1">
    <citation type="journal article" date="2021" name="J Fungi (Basel)">
        <title>Virulence traits and population genomics of the black yeast Aureobasidium melanogenum.</title>
        <authorList>
            <person name="Cernosa A."/>
            <person name="Sun X."/>
            <person name="Gostincar C."/>
            <person name="Fang C."/>
            <person name="Gunde-Cimerman N."/>
            <person name="Song Z."/>
        </authorList>
    </citation>
    <scope>NUCLEOTIDE SEQUENCE</scope>
    <source>
        <strain evidence="1">EXF-8016</strain>
    </source>
</reference>
<dbReference type="Proteomes" id="UP000767238">
    <property type="component" value="Unassembled WGS sequence"/>
</dbReference>
<dbReference type="AlphaFoldDB" id="A0A9P8GPP2"/>
<comment type="caution">
    <text evidence="1">The sequence shown here is derived from an EMBL/GenBank/DDBJ whole genome shotgun (WGS) entry which is preliminary data.</text>
</comment>
<feature type="non-terminal residue" evidence="1">
    <location>
        <position position="84"/>
    </location>
</feature>
<feature type="non-terminal residue" evidence="1">
    <location>
        <position position="1"/>
    </location>
</feature>
<accession>A0A9P8GPP2</accession>